<dbReference type="InterPro" id="IPR013785">
    <property type="entry name" value="Aldolase_TIM"/>
</dbReference>
<comment type="caution">
    <text evidence="5">The sequence shown here is derived from an EMBL/GenBank/DDBJ whole genome shotgun (WGS) entry which is preliminary data.</text>
</comment>
<name>A0A4Q0T8X5_9BACT</name>
<dbReference type="GO" id="GO:0005829">
    <property type="term" value="C:cytosol"/>
    <property type="evidence" value="ECO:0007669"/>
    <property type="project" value="UniProtKB-ARBA"/>
</dbReference>
<keyword evidence="6" id="KW-1185">Reference proteome</keyword>
<dbReference type="InterPro" id="IPR045247">
    <property type="entry name" value="Oye-like"/>
</dbReference>
<dbReference type="InterPro" id="IPR001155">
    <property type="entry name" value="OxRdtase_FMN_N"/>
</dbReference>
<comment type="similarity">
    <text evidence="2">Belongs to the NADH:flavin oxidoreductase/NADH oxidase family.</text>
</comment>
<organism evidence="5 6">
    <name type="scientific">Granulicella sibirica</name>
    <dbReference type="NCBI Taxonomy" id="2479048"/>
    <lineage>
        <taxon>Bacteria</taxon>
        <taxon>Pseudomonadati</taxon>
        <taxon>Acidobacteriota</taxon>
        <taxon>Terriglobia</taxon>
        <taxon>Terriglobales</taxon>
        <taxon>Acidobacteriaceae</taxon>
        <taxon>Granulicella</taxon>
    </lineage>
</organism>
<accession>A0A4Q0T8X5</accession>
<proteinExistence type="inferred from homology"/>
<gene>
    <name evidence="5" type="ORF">GRAN_1496</name>
</gene>
<dbReference type="Gene3D" id="3.20.20.70">
    <property type="entry name" value="Aldolase class I"/>
    <property type="match status" value="1"/>
</dbReference>
<dbReference type="SUPFAM" id="SSF51395">
    <property type="entry name" value="FMN-linked oxidoreductases"/>
    <property type="match status" value="1"/>
</dbReference>
<dbReference type="PANTHER" id="PTHR22893">
    <property type="entry name" value="NADH OXIDOREDUCTASE-RELATED"/>
    <property type="match status" value="1"/>
</dbReference>
<keyword evidence="3" id="KW-0560">Oxidoreductase</keyword>
<dbReference type="Pfam" id="PF00724">
    <property type="entry name" value="Oxidored_FMN"/>
    <property type="match status" value="1"/>
</dbReference>
<dbReference type="Proteomes" id="UP000289437">
    <property type="component" value="Unassembled WGS sequence"/>
</dbReference>
<sequence>MTTLTQNPRLLLEPFRFGDLTLSNRIVMAPLTRMRAPAAGAVPNALMREYYQQRASAGLIITEGTFVSDQARGWFGAPGVYTEEHRKGWQSITDAVHAEGSRIIVQLWHQGAVSNKALVGTGRGPLGPSAVDPEQLVHTGYNNTELTSVPEAMTLDDIRQTVADFRHASQVARDAGFDGVQIQGGFVYLFQQFLQQNLNLRTDAYGGSIENRARLLFEVIEAVLEVWPSQRVGVKAGPMMPERGGFRSGSSTLSTSEYIYRRLNDYGLSHLMVMRQLADLKGTPLQPLAGDDVLHRIGKLYEGTRIINAGISATHAEELLQQGLGELAAFGRDYIANPDLVERIRVHAPLNEQRPEGYYGATSSGYTDYPRLGQIVEVQYV</sequence>
<dbReference type="GO" id="GO:0010181">
    <property type="term" value="F:FMN binding"/>
    <property type="evidence" value="ECO:0007669"/>
    <property type="project" value="InterPro"/>
</dbReference>
<dbReference type="CDD" id="cd02933">
    <property type="entry name" value="OYE_like_FMN"/>
    <property type="match status" value="1"/>
</dbReference>
<dbReference type="FunFam" id="3.20.20.70:FF:000059">
    <property type="entry name" value="N-ethylmaleimide reductase, FMN-linked"/>
    <property type="match status" value="1"/>
</dbReference>
<dbReference type="EMBL" id="RDSM01000001">
    <property type="protein sequence ID" value="RXH58186.1"/>
    <property type="molecule type" value="Genomic_DNA"/>
</dbReference>
<evidence type="ECO:0000313" key="5">
    <source>
        <dbReference type="EMBL" id="RXH58186.1"/>
    </source>
</evidence>
<reference evidence="6" key="2">
    <citation type="submission" date="2019-02" db="EMBL/GenBank/DDBJ databases">
        <title>Granulicella sibirica sp. nov., a psychrotolerant acidobacterium isolated from an organic soil layer in forested tundra, West Siberia.</title>
        <authorList>
            <person name="Oshkin I.Y."/>
            <person name="Kulichevskaya I.S."/>
            <person name="Rijpstra W.I.C."/>
            <person name="Sinninghe Damste J.S."/>
            <person name="Rakitin A.L."/>
            <person name="Ravin N.V."/>
            <person name="Dedysh S.N."/>
        </authorList>
    </citation>
    <scope>NUCLEOTIDE SEQUENCE [LARGE SCALE GENOMIC DNA]</scope>
    <source>
        <strain evidence="6">AF10</strain>
    </source>
</reference>
<comment type="cofactor">
    <cofactor evidence="1">
        <name>FMN</name>
        <dbReference type="ChEBI" id="CHEBI:58210"/>
    </cofactor>
</comment>
<protein>
    <submittedName>
        <fullName evidence="5">N-ethylmaleimide reductase</fullName>
    </submittedName>
</protein>
<evidence type="ECO:0000256" key="2">
    <source>
        <dbReference type="ARBA" id="ARBA00005979"/>
    </source>
</evidence>
<reference evidence="5 6" key="1">
    <citation type="submission" date="2018-11" db="EMBL/GenBank/DDBJ databases">
        <authorList>
            <person name="Mardanov A.V."/>
            <person name="Ravin N.V."/>
            <person name="Dedysh S.N."/>
        </authorList>
    </citation>
    <scope>NUCLEOTIDE SEQUENCE [LARGE SCALE GENOMIC DNA]</scope>
    <source>
        <strain evidence="5 6">AF10</strain>
    </source>
</reference>
<evidence type="ECO:0000313" key="6">
    <source>
        <dbReference type="Proteomes" id="UP000289437"/>
    </source>
</evidence>
<evidence type="ECO:0000256" key="1">
    <source>
        <dbReference type="ARBA" id="ARBA00001917"/>
    </source>
</evidence>
<dbReference type="OrthoDB" id="9772736at2"/>
<evidence type="ECO:0000256" key="3">
    <source>
        <dbReference type="ARBA" id="ARBA00023002"/>
    </source>
</evidence>
<dbReference type="GO" id="GO:0016628">
    <property type="term" value="F:oxidoreductase activity, acting on the CH-CH group of donors, NAD or NADP as acceptor"/>
    <property type="evidence" value="ECO:0007669"/>
    <property type="project" value="UniProtKB-ARBA"/>
</dbReference>
<dbReference type="RefSeq" id="WP_128912221.1">
    <property type="nucleotide sequence ID" value="NZ_RDSM01000001.1"/>
</dbReference>
<dbReference type="AlphaFoldDB" id="A0A4Q0T8X5"/>
<evidence type="ECO:0000259" key="4">
    <source>
        <dbReference type="Pfam" id="PF00724"/>
    </source>
</evidence>
<dbReference type="PANTHER" id="PTHR22893:SF91">
    <property type="entry name" value="NADPH DEHYDROGENASE 2-RELATED"/>
    <property type="match status" value="1"/>
</dbReference>
<feature type="domain" description="NADH:flavin oxidoreductase/NADH oxidase N-terminal" evidence="4">
    <location>
        <begin position="11"/>
        <end position="350"/>
    </location>
</feature>